<keyword evidence="3" id="KW-1185">Reference proteome</keyword>
<dbReference type="SMART" id="SM00028">
    <property type="entry name" value="TPR"/>
    <property type="match status" value="4"/>
</dbReference>
<dbReference type="AlphaFoldDB" id="A0A835K431"/>
<dbReference type="PANTHER" id="PTHR47689">
    <property type="entry name" value="TETRATRICOPEPTIDE REPEAT (TPR)-LIKE SUPERFAMILY PROTEIN"/>
    <property type="match status" value="1"/>
</dbReference>
<sequence length="606" mass="68923">MHMRQLAAKFLRRIHFPPRRFSSSCEITISNALPNSLSGKTKCSYKYGSERSRWRMNSRDRHLWTILAGQAAIILGINANPVLADEPRESSSHNGFNTDDMSGFRKIEDGSGKLDQAEKFFFSALQEAKEGFGEKDPHVASSCNNLAELFRVQKQFDKAEPLYWEAIKILEESFGPEDIRVGAALHNLGQFYLMQRKLDEAEKCYERAVKIKRRVLGLNHTDYADTLYHLGTVLYLLGKEKDAEAVIQESIKILEVLDYAAQLVLMYLKSNRLSEAKDVQRKVMQIMELSKHHCLWIYQIPYAMSKASLPEWTNMGQPELLGWNSMDTVIVAERLALTLQSIGKIKEAKELLERCLEARKSLLPKDHIQIAANLLHIARVAMLNSNQLRKINISEAIAEVDKAKDILHSSTRIARQVLNKLRVQKGKKQKNEASEKKREGHAAMVILLQSLDALGLVETAKQELLESQGEHLPHIEAENVLLQCISSYKESSALSIFVCAAGFVVCQKFSGYRSQFGICFHFDRPYAYDIWKENEMIHFLKISNDLFEAELISDSPKVKTEYLSCLKHLLSLMIDAGSKDKITLKDLDDEIKHVEGEISDCSKHKP</sequence>
<name>A0A835K431_9ROSI</name>
<dbReference type="Gene3D" id="1.25.40.10">
    <property type="entry name" value="Tetratricopeptide repeat domain"/>
    <property type="match status" value="2"/>
</dbReference>
<dbReference type="OrthoDB" id="1658288at2759"/>
<proteinExistence type="predicted"/>
<dbReference type="InterPro" id="IPR011990">
    <property type="entry name" value="TPR-like_helical_dom_sf"/>
</dbReference>
<dbReference type="Pfam" id="PF13424">
    <property type="entry name" value="TPR_12"/>
    <property type="match status" value="1"/>
</dbReference>
<comment type="caution">
    <text evidence="2">The sequence shown here is derived from an EMBL/GenBank/DDBJ whole genome shotgun (WGS) entry which is preliminary data.</text>
</comment>
<dbReference type="PANTHER" id="PTHR47689:SF2">
    <property type="entry name" value="TETRATRICOPEPTIDE REPEAT (TPR)-LIKE SUPERFAMILY PROTEIN"/>
    <property type="match status" value="1"/>
</dbReference>
<protein>
    <recommendedName>
        <fullName evidence="4">Kinesin light chain</fullName>
    </recommendedName>
</protein>
<dbReference type="EMBL" id="JADGMS010000004">
    <property type="protein sequence ID" value="KAF9683867.1"/>
    <property type="molecule type" value="Genomic_DNA"/>
</dbReference>
<evidence type="ECO:0000313" key="3">
    <source>
        <dbReference type="Proteomes" id="UP000657918"/>
    </source>
</evidence>
<dbReference type="SUPFAM" id="SSF48452">
    <property type="entry name" value="TPR-like"/>
    <property type="match status" value="2"/>
</dbReference>
<feature type="repeat" description="TPR" evidence="1">
    <location>
        <begin position="182"/>
        <end position="215"/>
    </location>
</feature>
<dbReference type="PROSITE" id="PS50005">
    <property type="entry name" value="TPR"/>
    <property type="match status" value="1"/>
</dbReference>
<evidence type="ECO:0008006" key="4">
    <source>
        <dbReference type="Google" id="ProtNLM"/>
    </source>
</evidence>
<organism evidence="2 3">
    <name type="scientific">Salix dunnii</name>
    <dbReference type="NCBI Taxonomy" id="1413687"/>
    <lineage>
        <taxon>Eukaryota</taxon>
        <taxon>Viridiplantae</taxon>
        <taxon>Streptophyta</taxon>
        <taxon>Embryophyta</taxon>
        <taxon>Tracheophyta</taxon>
        <taxon>Spermatophyta</taxon>
        <taxon>Magnoliopsida</taxon>
        <taxon>eudicotyledons</taxon>
        <taxon>Gunneridae</taxon>
        <taxon>Pentapetalae</taxon>
        <taxon>rosids</taxon>
        <taxon>fabids</taxon>
        <taxon>Malpighiales</taxon>
        <taxon>Salicaceae</taxon>
        <taxon>Saliceae</taxon>
        <taxon>Salix</taxon>
    </lineage>
</organism>
<keyword evidence="1" id="KW-0802">TPR repeat</keyword>
<accession>A0A835K431</accession>
<gene>
    <name evidence="2" type="ORF">SADUNF_Sadunf04G0058600</name>
</gene>
<evidence type="ECO:0000313" key="2">
    <source>
        <dbReference type="EMBL" id="KAF9683867.1"/>
    </source>
</evidence>
<reference evidence="2 3" key="1">
    <citation type="submission" date="2020-10" db="EMBL/GenBank/DDBJ databases">
        <title>Plant Genome Project.</title>
        <authorList>
            <person name="Zhang R.-G."/>
        </authorList>
    </citation>
    <scope>NUCLEOTIDE SEQUENCE [LARGE SCALE GENOMIC DNA]</scope>
    <source>
        <strain evidence="2">FAFU-HL-1</strain>
        <tissue evidence="2">Leaf</tissue>
    </source>
</reference>
<dbReference type="Proteomes" id="UP000657918">
    <property type="component" value="Chromosome 4"/>
</dbReference>
<evidence type="ECO:0000256" key="1">
    <source>
        <dbReference type="PROSITE-ProRule" id="PRU00339"/>
    </source>
</evidence>
<dbReference type="Pfam" id="PF13374">
    <property type="entry name" value="TPR_10"/>
    <property type="match status" value="2"/>
</dbReference>
<dbReference type="InterPro" id="IPR019734">
    <property type="entry name" value="TPR_rpt"/>
</dbReference>